<reference evidence="1 2" key="1">
    <citation type="submission" date="2019-11" db="EMBL/GenBank/DDBJ databases">
        <title>Gordonia sp. nov., a novel actinobacterium isolated from mangrove soil in Hainan.</title>
        <authorList>
            <person name="Huang X."/>
            <person name="Xie Y."/>
            <person name="Chu X."/>
            <person name="Xiao K."/>
        </authorList>
    </citation>
    <scope>NUCLEOTIDE SEQUENCE [LARGE SCALE GENOMIC DNA]</scope>
    <source>
        <strain evidence="1 2">HNM0687</strain>
    </source>
</reference>
<dbReference type="RefSeq" id="WP_160902500.1">
    <property type="nucleotide sequence ID" value="NZ_CP102850.1"/>
</dbReference>
<dbReference type="EMBL" id="WMBR01000003">
    <property type="protein sequence ID" value="MXP22343.1"/>
    <property type="molecule type" value="Genomic_DNA"/>
</dbReference>
<evidence type="ECO:0000313" key="2">
    <source>
        <dbReference type="Proteomes" id="UP000475545"/>
    </source>
</evidence>
<comment type="caution">
    <text evidence="1">The sequence shown here is derived from an EMBL/GenBank/DDBJ whole genome shotgun (WGS) entry which is preliminary data.</text>
</comment>
<keyword evidence="2" id="KW-1185">Reference proteome</keyword>
<name>A0A6L7GRZ2_9ACTN</name>
<gene>
    <name evidence="1" type="ORF">GIY30_13445</name>
</gene>
<organism evidence="1 2">
    <name type="scientific">Gordonia mangrovi</name>
    <dbReference type="NCBI Taxonomy" id="2665643"/>
    <lineage>
        <taxon>Bacteria</taxon>
        <taxon>Bacillati</taxon>
        <taxon>Actinomycetota</taxon>
        <taxon>Actinomycetes</taxon>
        <taxon>Mycobacteriales</taxon>
        <taxon>Gordoniaceae</taxon>
        <taxon>Gordonia</taxon>
    </lineage>
</organism>
<proteinExistence type="predicted"/>
<evidence type="ECO:0000313" key="1">
    <source>
        <dbReference type="EMBL" id="MXP22343.1"/>
    </source>
</evidence>
<accession>A0A6L7GRZ2</accession>
<protein>
    <submittedName>
        <fullName evidence="1">Uncharacterized protein</fullName>
    </submittedName>
</protein>
<dbReference type="AlphaFoldDB" id="A0A6L7GRZ2"/>
<dbReference type="Proteomes" id="UP000475545">
    <property type="component" value="Unassembled WGS sequence"/>
</dbReference>
<sequence>MVCEQGYPASARIAVVDTNSSSSPVPQFTAVPDAALIPAQRRRRRCADMVL</sequence>